<organism evidence="20 21">
    <name type="scientific">Tumebacillus lacus</name>
    <dbReference type="NCBI Taxonomy" id="2995335"/>
    <lineage>
        <taxon>Bacteria</taxon>
        <taxon>Bacillati</taxon>
        <taxon>Bacillota</taxon>
        <taxon>Bacilli</taxon>
        <taxon>Bacillales</taxon>
        <taxon>Alicyclobacillaceae</taxon>
        <taxon>Tumebacillus</taxon>
    </lineage>
</organism>
<dbReference type="GO" id="GO:0016779">
    <property type="term" value="F:nucleotidyltransferase activity"/>
    <property type="evidence" value="ECO:0007669"/>
    <property type="project" value="UniProtKB-KW"/>
</dbReference>
<evidence type="ECO:0000256" key="16">
    <source>
        <dbReference type="ARBA" id="ARBA00023209"/>
    </source>
</evidence>
<evidence type="ECO:0000256" key="17">
    <source>
        <dbReference type="ARBA" id="ARBA00023264"/>
    </source>
</evidence>
<evidence type="ECO:0000256" key="5">
    <source>
        <dbReference type="ARBA" id="ARBA00010185"/>
    </source>
</evidence>
<comment type="caution">
    <text evidence="20">The sequence shown here is derived from an EMBL/GenBank/DDBJ whole genome shotgun (WGS) entry which is preliminary data.</text>
</comment>
<evidence type="ECO:0000256" key="8">
    <source>
        <dbReference type="ARBA" id="ARBA00022475"/>
    </source>
</evidence>
<evidence type="ECO:0000256" key="11">
    <source>
        <dbReference type="ARBA" id="ARBA00022692"/>
    </source>
</evidence>
<keyword evidence="14" id="KW-0443">Lipid metabolism</keyword>
<evidence type="ECO:0000256" key="13">
    <source>
        <dbReference type="ARBA" id="ARBA00022989"/>
    </source>
</evidence>
<keyword evidence="13 19" id="KW-1133">Transmembrane helix</keyword>
<keyword evidence="12 18" id="KW-0548">Nucleotidyltransferase</keyword>
<evidence type="ECO:0000256" key="15">
    <source>
        <dbReference type="ARBA" id="ARBA00023136"/>
    </source>
</evidence>
<keyword evidence="11 18" id="KW-0812">Transmembrane</keyword>
<evidence type="ECO:0000256" key="14">
    <source>
        <dbReference type="ARBA" id="ARBA00023098"/>
    </source>
</evidence>
<gene>
    <name evidence="20" type="ORF">OS242_01040</name>
</gene>
<dbReference type="Proteomes" id="UP001208017">
    <property type="component" value="Unassembled WGS sequence"/>
</dbReference>
<keyword evidence="10 18" id="KW-0808">Transferase</keyword>
<evidence type="ECO:0000313" key="21">
    <source>
        <dbReference type="Proteomes" id="UP001208017"/>
    </source>
</evidence>
<evidence type="ECO:0000256" key="18">
    <source>
        <dbReference type="RuleBase" id="RU003938"/>
    </source>
</evidence>
<evidence type="ECO:0000313" key="20">
    <source>
        <dbReference type="EMBL" id="MCX7568552.1"/>
    </source>
</evidence>
<keyword evidence="17" id="KW-1208">Phospholipid metabolism</keyword>
<name>A0ABT3WYI9_9BACL</name>
<evidence type="ECO:0000256" key="9">
    <source>
        <dbReference type="ARBA" id="ARBA00022516"/>
    </source>
</evidence>
<evidence type="ECO:0000256" key="1">
    <source>
        <dbReference type="ARBA" id="ARBA00001698"/>
    </source>
</evidence>
<protein>
    <recommendedName>
        <fullName evidence="7 18">Phosphatidate cytidylyltransferase</fullName>
        <ecNumber evidence="6 18">2.7.7.41</ecNumber>
    </recommendedName>
</protein>
<dbReference type="InterPro" id="IPR000374">
    <property type="entry name" value="PC_trans"/>
</dbReference>
<comment type="subcellular location">
    <subcellularLocation>
        <location evidence="2">Cell membrane</location>
        <topology evidence="2">Multi-pass membrane protein</topology>
    </subcellularLocation>
</comment>
<comment type="pathway">
    <text evidence="3 18">Phospholipid metabolism; CDP-diacylglycerol biosynthesis; CDP-diacylglycerol from sn-glycerol 3-phosphate: step 3/3.</text>
</comment>
<keyword evidence="21" id="KW-1185">Reference proteome</keyword>
<dbReference type="PROSITE" id="PS01315">
    <property type="entry name" value="CDS"/>
    <property type="match status" value="1"/>
</dbReference>
<sequence length="270" mass="29333">MLFQRVLTGIVGGAAFLGAVFYGGAPFTFLIMLLALIAFSEMVHMKKVSSFSLPACLGYAVTLFYCNPFLFEWIGIEVPAGAVLPVLWLIVPLFLFLSISVASKNRYTFQDMAYLFTGTLYVGLPFQCALLLREMPGNGLAYFLFVMVVIWTTDTFAYFVGRALKGPKIWPAISPNKTVSGSIGGVFGALLVGAVFATVLDQSWLPWTLLAAVLSVAGQLGDFVESGLKRVLDVKDSGTILPGHGGVLDRFDSFLFAAPIAYYLILMWAT</sequence>
<evidence type="ECO:0000256" key="3">
    <source>
        <dbReference type="ARBA" id="ARBA00005119"/>
    </source>
</evidence>
<comment type="similarity">
    <text evidence="5 18">Belongs to the CDS family.</text>
</comment>
<feature type="transmembrane region" description="Helical" evidence="19">
    <location>
        <begin position="113"/>
        <end position="133"/>
    </location>
</feature>
<evidence type="ECO:0000256" key="6">
    <source>
        <dbReference type="ARBA" id="ARBA00012487"/>
    </source>
</evidence>
<proteinExistence type="inferred from homology"/>
<feature type="transmembrane region" description="Helical" evidence="19">
    <location>
        <begin position="6"/>
        <end position="39"/>
    </location>
</feature>
<dbReference type="EMBL" id="JAPMLT010000001">
    <property type="protein sequence ID" value="MCX7568552.1"/>
    <property type="molecule type" value="Genomic_DNA"/>
</dbReference>
<evidence type="ECO:0000256" key="2">
    <source>
        <dbReference type="ARBA" id="ARBA00004651"/>
    </source>
</evidence>
<accession>A0ABT3WYI9</accession>
<feature type="transmembrane region" description="Helical" evidence="19">
    <location>
        <begin position="139"/>
        <end position="160"/>
    </location>
</feature>
<comment type="catalytic activity">
    <reaction evidence="1 18">
        <text>a 1,2-diacyl-sn-glycero-3-phosphate + CTP + H(+) = a CDP-1,2-diacyl-sn-glycerol + diphosphate</text>
        <dbReference type="Rhea" id="RHEA:16229"/>
        <dbReference type="ChEBI" id="CHEBI:15378"/>
        <dbReference type="ChEBI" id="CHEBI:33019"/>
        <dbReference type="ChEBI" id="CHEBI:37563"/>
        <dbReference type="ChEBI" id="CHEBI:58332"/>
        <dbReference type="ChEBI" id="CHEBI:58608"/>
        <dbReference type="EC" id="2.7.7.41"/>
    </reaction>
</comment>
<keyword evidence="16" id="KW-0594">Phospholipid biosynthesis</keyword>
<evidence type="ECO:0000256" key="7">
    <source>
        <dbReference type="ARBA" id="ARBA00019373"/>
    </source>
</evidence>
<dbReference type="PANTHER" id="PTHR46382:SF1">
    <property type="entry name" value="PHOSPHATIDATE CYTIDYLYLTRANSFERASE"/>
    <property type="match status" value="1"/>
</dbReference>
<feature type="transmembrane region" description="Helical" evidence="19">
    <location>
        <begin position="181"/>
        <end position="200"/>
    </location>
</feature>
<feature type="transmembrane region" description="Helical" evidence="19">
    <location>
        <begin position="82"/>
        <end position="101"/>
    </location>
</feature>
<dbReference type="PANTHER" id="PTHR46382">
    <property type="entry name" value="PHOSPHATIDATE CYTIDYLYLTRANSFERASE"/>
    <property type="match status" value="1"/>
</dbReference>
<feature type="transmembrane region" description="Helical" evidence="19">
    <location>
        <begin position="251"/>
        <end position="269"/>
    </location>
</feature>
<keyword evidence="9" id="KW-0444">Lipid biosynthesis</keyword>
<evidence type="ECO:0000256" key="4">
    <source>
        <dbReference type="ARBA" id="ARBA00005189"/>
    </source>
</evidence>
<evidence type="ECO:0000256" key="19">
    <source>
        <dbReference type="SAM" id="Phobius"/>
    </source>
</evidence>
<dbReference type="Pfam" id="PF01148">
    <property type="entry name" value="CTP_transf_1"/>
    <property type="match status" value="1"/>
</dbReference>
<reference evidence="20 21" key="1">
    <citation type="submission" date="2022-11" db="EMBL/GenBank/DDBJ databases">
        <title>Study of microbial diversity in lake waters.</title>
        <authorList>
            <person name="Zhang J."/>
        </authorList>
    </citation>
    <scope>NUCLEOTIDE SEQUENCE [LARGE SCALE GENOMIC DNA]</scope>
    <source>
        <strain evidence="20 21">DT12</strain>
    </source>
</reference>
<evidence type="ECO:0000256" key="10">
    <source>
        <dbReference type="ARBA" id="ARBA00022679"/>
    </source>
</evidence>
<keyword evidence="8" id="KW-1003">Cell membrane</keyword>
<feature type="transmembrane region" description="Helical" evidence="19">
    <location>
        <begin position="51"/>
        <end position="70"/>
    </location>
</feature>
<keyword evidence="15 19" id="KW-0472">Membrane</keyword>
<dbReference type="RefSeq" id="WP_267149797.1">
    <property type="nucleotide sequence ID" value="NZ_JAPMLT010000001.1"/>
</dbReference>
<comment type="pathway">
    <text evidence="4">Lipid metabolism.</text>
</comment>
<evidence type="ECO:0000256" key="12">
    <source>
        <dbReference type="ARBA" id="ARBA00022695"/>
    </source>
</evidence>
<dbReference type="EC" id="2.7.7.41" evidence="6 18"/>